<dbReference type="GO" id="GO:0050660">
    <property type="term" value="F:flavin adenine dinucleotide binding"/>
    <property type="evidence" value="ECO:0007669"/>
    <property type="project" value="TreeGrafter"/>
</dbReference>
<evidence type="ECO:0000259" key="6">
    <source>
        <dbReference type="Pfam" id="PF07992"/>
    </source>
</evidence>
<sequence>MKPLPGLSFAQSWIARNYHHCQFLRRLPFHLTERTSIMSETRNIVVLGTSFGGLSIAHYLLKHTFPKLQQAKDVKYALHLVDPSDHFWWHIGAPREIVSVKEMKHSDCFVPTMDCFKQYSNFKDAITFHHGTATALDAEARNISIDKHEGGSETVGYHALIIATGVRSPTPLTTLQGNYTTSQQALEETNTKLASAKEIVISGGGPVGVETAGEIGTHYGGKANITLIAGSDKLLPVLRKSLSDKAQRQLENLGVKVKFGTKVTGTSSSSDETSSEGKTEVQLDNGEKIAADVYIPAFGVQPNTEFLPEKLKGSGGYVATNGKTLRVDAAGPRVYAAGDVSAVDKGGVLNLYSSIPVLGANVSHDLLSEAGLSAVPEKSYVRKDGETQLVPVGPKTGVGAFNGWQMPGFAVSMIKGKDYMLKNMGDITEGKKWVKA</sequence>
<comment type="similarity">
    <text evidence="1">Belongs to the FAD-dependent oxidoreductase family.</text>
</comment>
<dbReference type="PANTHER" id="PTHR43735">
    <property type="entry name" value="APOPTOSIS-INDUCING FACTOR 1"/>
    <property type="match status" value="1"/>
</dbReference>
<keyword evidence="3" id="KW-0274">FAD</keyword>
<dbReference type="GO" id="GO:0005737">
    <property type="term" value="C:cytoplasm"/>
    <property type="evidence" value="ECO:0007669"/>
    <property type="project" value="TreeGrafter"/>
</dbReference>
<gene>
    <name evidence="7" type="ORF">D0862_07705</name>
</gene>
<keyword evidence="2" id="KW-0285">Flavoprotein</keyword>
<evidence type="ECO:0000256" key="5">
    <source>
        <dbReference type="SAM" id="MobiDB-lite"/>
    </source>
</evidence>
<dbReference type="PANTHER" id="PTHR43735:SF3">
    <property type="entry name" value="FERROPTOSIS SUPPRESSOR PROTEIN 1"/>
    <property type="match status" value="1"/>
</dbReference>
<dbReference type="GO" id="GO:0004174">
    <property type="term" value="F:electron-transferring-flavoprotein dehydrogenase activity"/>
    <property type="evidence" value="ECO:0007669"/>
    <property type="project" value="TreeGrafter"/>
</dbReference>
<dbReference type="PRINTS" id="PR00411">
    <property type="entry name" value="PNDRDTASEI"/>
</dbReference>
<comment type="caution">
    <text evidence="7">The sequence shown here is derived from an EMBL/GenBank/DDBJ whole genome shotgun (WGS) entry which is preliminary data.</text>
</comment>
<evidence type="ECO:0000256" key="1">
    <source>
        <dbReference type="ARBA" id="ARBA00006442"/>
    </source>
</evidence>
<dbReference type="InterPro" id="IPR023753">
    <property type="entry name" value="FAD/NAD-binding_dom"/>
</dbReference>
<keyword evidence="4" id="KW-0560">Oxidoreductase</keyword>
<evidence type="ECO:0000256" key="2">
    <source>
        <dbReference type="ARBA" id="ARBA00022630"/>
    </source>
</evidence>
<feature type="region of interest" description="Disordered" evidence="5">
    <location>
        <begin position="263"/>
        <end position="282"/>
    </location>
</feature>
<dbReference type="SUPFAM" id="SSF51905">
    <property type="entry name" value="FAD/NAD(P)-binding domain"/>
    <property type="match status" value="1"/>
</dbReference>
<protein>
    <recommendedName>
        <fullName evidence="6">FAD/NAD(P)-binding domain-containing protein</fullName>
    </recommendedName>
</protein>
<proteinExistence type="inferred from homology"/>
<dbReference type="Proteomes" id="UP000281468">
    <property type="component" value="Unassembled WGS sequence"/>
</dbReference>
<dbReference type="AlphaFoldDB" id="A0A3M7GBP4"/>
<dbReference type="InterPro" id="IPR036188">
    <property type="entry name" value="FAD/NAD-bd_sf"/>
</dbReference>
<feature type="domain" description="FAD/NAD(P)-binding" evidence="6">
    <location>
        <begin position="43"/>
        <end position="341"/>
    </location>
</feature>
<name>A0A3M7GBP4_HORWE</name>
<evidence type="ECO:0000313" key="8">
    <source>
        <dbReference type="Proteomes" id="UP000281468"/>
    </source>
</evidence>
<evidence type="ECO:0000256" key="4">
    <source>
        <dbReference type="ARBA" id="ARBA00023002"/>
    </source>
</evidence>
<organism evidence="7 8">
    <name type="scientific">Hortaea werneckii</name>
    <name type="common">Black yeast</name>
    <name type="synonym">Cladosporium werneckii</name>
    <dbReference type="NCBI Taxonomy" id="91943"/>
    <lineage>
        <taxon>Eukaryota</taxon>
        <taxon>Fungi</taxon>
        <taxon>Dikarya</taxon>
        <taxon>Ascomycota</taxon>
        <taxon>Pezizomycotina</taxon>
        <taxon>Dothideomycetes</taxon>
        <taxon>Dothideomycetidae</taxon>
        <taxon>Mycosphaerellales</taxon>
        <taxon>Teratosphaeriaceae</taxon>
        <taxon>Hortaea</taxon>
    </lineage>
</organism>
<dbReference type="Gene3D" id="3.50.50.100">
    <property type="match status" value="1"/>
</dbReference>
<dbReference type="Pfam" id="PF07992">
    <property type="entry name" value="Pyr_redox_2"/>
    <property type="match status" value="1"/>
</dbReference>
<evidence type="ECO:0000313" key="7">
    <source>
        <dbReference type="EMBL" id="RMY98166.1"/>
    </source>
</evidence>
<dbReference type="EMBL" id="QWIQ01000246">
    <property type="protein sequence ID" value="RMY98166.1"/>
    <property type="molecule type" value="Genomic_DNA"/>
</dbReference>
<reference evidence="7 8" key="1">
    <citation type="journal article" date="2018" name="BMC Genomics">
        <title>Genomic evidence for intraspecific hybridization in a clonal and extremely halotolerant yeast.</title>
        <authorList>
            <person name="Gostincar C."/>
            <person name="Stajich J.E."/>
            <person name="Zupancic J."/>
            <person name="Zalar P."/>
            <person name="Gunde-Cimerman N."/>
        </authorList>
    </citation>
    <scope>NUCLEOTIDE SEQUENCE [LARGE SCALE GENOMIC DNA]</scope>
    <source>
        <strain evidence="7 8">EXF-171</strain>
    </source>
</reference>
<evidence type="ECO:0000256" key="3">
    <source>
        <dbReference type="ARBA" id="ARBA00022827"/>
    </source>
</evidence>
<dbReference type="PRINTS" id="PR00368">
    <property type="entry name" value="FADPNR"/>
</dbReference>
<accession>A0A3M7GBP4</accession>